<keyword evidence="2" id="KW-0130">Cell adhesion</keyword>
<keyword evidence="1" id="KW-0964">Secreted</keyword>
<evidence type="ECO:0000313" key="7">
    <source>
        <dbReference type="Proteomes" id="UP000292235"/>
    </source>
</evidence>
<name>A0A4P6Q5Q5_9ACTN</name>
<organism evidence="6 7">
    <name type="scientific">Streptomonospora litoralis</name>
    <dbReference type="NCBI Taxonomy" id="2498135"/>
    <lineage>
        <taxon>Bacteria</taxon>
        <taxon>Bacillati</taxon>
        <taxon>Actinomycetota</taxon>
        <taxon>Actinomycetes</taxon>
        <taxon>Streptosporangiales</taxon>
        <taxon>Nocardiopsidaceae</taxon>
        <taxon>Streptomonospora</taxon>
    </lineage>
</organism>
<evidence type="ECO:0000256" key="2">
    <source>
        <dbReference type="ARBA" id="ARBA00022889"/>
    </source>
</evidence>
<keyword evidence="4" id="KW-0732">Signal</keyword>
<proteinExistence type="predicted"/>
<protein>
    <recommendedName>
        <fullName evidence="5">Chaplin domain-containing protein</fullName>
    </recommendedName>
</protein>
<evidence type="ECO:0000259" key="5">
    <source>
        <dbReference type="PROSITE" id="PS51884"/>
    </source>
</evidence>
<dbReference type="Proteomes" id="UP000292235">
    <property type="component" value="Chromosome"/>
</dbReference>
<evidence type="ECO:0000256" key="3">
    <source>
        <dbReference type="ARBA" id="ARBA00023087"/>
    </source>
</evidence>
<reference evidence="6 7" key="1">
    <citation type="submission" date="2019-02" db="EMBL/GenBank/DDBJ databases">
        <authorList>
            <person name="Khodamoradi S."/>
            <person name="Hahnke R.L."/>
            <person name="Kaempfer P."/>
            <person name="Schumann P."/>
            <person name="Rohde M."/>
            <person name="Steinert M."/>
            <person name="Luzhetskyy A."/>
            <person name="Wink J."/>
            <person name="Ruckert C."/>
        </authorList>
    </citation>
    <scope>NUCLEOTIDE SEQUENCE [LARGE SCALE GENOMIC DNA]</scope>
    <source>
        <strain evidence="6 7">M2</strain>
    </source>
</reference>
<evidence type="ECO:0000313" key="6">
    <source>
        <dbReference type="EMBL" id="QBI56076.1"/>
    </source>
</evidence>
<dbReference type="KEGG" id="strr:EKD16_21605"/>
<feature type="signal peptide" evidence="4">
    <location>
        <begin position="1"/>
        <end position="28"/>
    </location>
</feature>
<dbReference type="AlphaFoldDB" id="A0A4P6Q5Q5"/>
<dbReference type="RefSeq" id="WP_131100715.1">
    <property type="nucleotide sequence ID" value="NZ_CP036455.1"/>
</dbReference>
<keyword evidence="7" id="KW-1185">Reference proteome</keyword>
<evidence type="ECO:0000256" key="4">
    <source>
        <dbReference type="SAM" id="SignalP"/>
    </source>
</evidence>
<dbReference type="GO" id="GO:0007155">
    <property type="term" value="P:cell adhesion"/>
    <property type="evidence" value="ECO:0007669"/>
    <property type="project" value="UniProtKB-KW"/>
</dbReference>
<dbReference type="InterPro" id="IPR005528">
    <property type="entry name" value="ChpA-H"/>
</dbReference>
<accession>A0A4P6Q5Q5</accession>
<sequence precursor="true">MLKKTLAASALTAAAAGAILASAPSASADDDIFTSGNGSILGGNQVVADLNVPVNVCGNGIGVLGNGGGACYKSGAMVWE</sequence>
<feature type="chain" id="PRO_5020418914" description="Chaplin domain-containing protein" evidence="4">
    <location>
        <begin position="29"/>
        <end position="80"/>
    </location>
</feature>
<keyword evidence="3" id="KW-0034">Amyloid</keyword>
<dbReference type="EMBL" id="CP036455">
    <property type="protein sequence ID" value="QBI56076.1"/>
    <property type="molecule type" value="Genomic_DNA"/>
</dbReference>
<feature type="domain" description="Chaplin" evidence="5">
    <location>
        <begin position="37"/>
        <end position="77"/>
    </location>
</feature>
<gene>
    <name evidence="6" type="ORF">EKD16_21605</name>
</gene>
<evidence type="ECO:0000256" key="1">
    <source>
        <dbReference type="ARBA" id="ARBA00022512"/>
    </source>
</evidence>
<dbReference type="PROSITE" id="PS51884">
    <property type="entry name" value="CHAPLIN"/>
    <property type="match status" value="1"/>
</dbReference>
<keyword evidence="1" id="KW-0134">Cell wall</keyword>